<evidence type="ECO:0000256" key="1">
    <source>
        <dbReference type="ARBA" id="ARBA00004651"/>
    </source>
</evidence>
<gene>
    <name evidence="8" type="ORF">XNOV1_A010612</name>
</gene>
<evidence type="ECO:0000256" key="6">
    <source>
        <dbReference type="ARBA" id="ARBA00023136"/>
    </source>
</evidence>
<feature type="transmembrane region" description="Helical" evidence="7">
    <location>
        <begin position="333"/>
        <end position="354"/>
    </location>
</feature>
<name>A0AAV1HB74_XYRNO</name>
<keyword evidence="6 7" id="KW-0472">Membrane</keyword>
<feature type="transmembrane region" description="Helical" evidence="7">
    <location>
        <begin position="12"/>
        <end position="37"/>
    </location>
</feature>
<evidence type="ECO:0000256" key="3">
    <source>
        <dbReference type="ARBA" id="ARBA00022475"/>
    </source>
</evidence>
<dbReference type="InterPro" id="IPR050895">
    <property type="entry name" value="XK-related_scramblase"/>
</dbReference>
<feature type="transmembrane region" description="Helical" evidence="7">
    <location>
        <begin position="230"/>
        <end position="253"/>
    </location>
</feature>
<evidence type="ECO:0000256" key="7">
    <source>
        <dbReference type="RuleBase" id="RU910716"/>
    </source>
</evidence>
<sequence length="386" mass="44188">MLQSNNQYTKLRWLLTIAGLLFYVVDIFTDVALALNYFLREQFVWSALTVGFVLAGLFVTQIFSYAWYRDDMSDDVINPEGKTAIFGMSKCGLAAVHLCGMGIFTRYCQLLKKSFTVVWKKTNFYTVEEKKEANHRLFCMATDLSMLKLFEAFLESVPQLLLQLYIVLSLGGCSVMQYLSIAFSFFNIAWALVDYRRCLRRSLPHISEMPSGIPTCIYLLYKLCTITSHIFSFTLFLILSTYSTVAFTALWLLWTTWAHLLQTNFCSSRGLELLYRAVVGVILTFTFFNVKGQDTKVTMTLYYLFYSLVNISAPLLLVLLGPEFHTVTPLLTVTSLIFGCLLLGLVCLVLYYLLLHPREKWQEADEVDGLGGETETTKRLKHFLQP</sequence>
<evidence type="ECO:0000256" key="5">
    <source>
        <dbReference type="ARBA" id="ARBA00022989"/>
    </source>
</evidence>
<organism evidence="8 9">
    <name type="scientific">Xyrichtys novacula</name>
    <name type="common">Pearly razorfish</name>
    <name type="synonym">Hemipteronotus novacula</name>
    <dbReference type="NCBI Taxonomy" id="13765"/>
    <lineage>
        <taxon>Eukaryota</taxon>
        <taxon>Metazoa</taxon>
        <taxon>Chordata</taxon>
        <taxon>Craniata</taxon>
        <taxon>Vertebrata</taxon>
        <taxon>Euteleostomi</taxon>
        <taxon>Actinopterygii</taxon>
        <taxon>Neopterygii</taxon>
        <taxon>Teleostei</taxon>
        <taxon>Neoteleostei</taxon>
        <taxon>Acanthomorphata</taxon>
        <taxon>Eupercaria</taxon>
        <taxon>Labriformes</taxon>
        <taxon>Labridae</taxon>
        <taxon>Xyrichtys</taxon>
    </lineage>
</organism>
<proteinExistence type="inferred from homology"/>
<feature type="transmembrane region" description="Helical" evidence="7">
    <location>
        <begin position="302"/>
        <end position="321"/>
    </location>
</feature>
<dbReference type="Proteomes" id="UP001178508">
    <property type="component" value="Chromosome 20"/>
</dbReference>
<dbReference type="GO" id="GO:0005886">
    <property type="term" value="C:plasma membrane"/>
    <property type="evidence" value="ECO:0007669"/>
    <property type="project" value="UniProtKB-SubCell"/>
</dbReference>
<dbReference type="PANTHER" id="PTHR16024:SF13">
    <property type="entry name" value="XK-RELATED PROTEIN 9"/>
    <property type="match status" value="1"/>
</dbReference>
<evidence type="ECO:0000256" key="4">
    <source>
        <dbReference type="ARBA" id="ARBA00022692"/>
    </source>
</evidence>
<dbReference type="AlphaFoldDB" id="A0AAV1HB74"/>
<feature type="transmembrane region" description="Helical" evidence="7">
    <location>
        <begin position="273"/>
        <end position="290"/>
    </location>
</feature>
<dbReference type="Pfam" id="PF09815">
    <property type="entry name" value="XK-related"/>
    <property type="match status" value="1"/>
</dbReference>
<keyword evidence="5 7" id="KW-1133">Transmembrane helix</keyword>
<accession>A0AAV1HB74</accession>
<evidence type="ECO:0000256" key="2">
    <source>
        <dbReference type="ARBA" id="ARBA00008789"/>
    </source>
</evidence>
<dbReference type="EMBL" id="OY660883">
    <property type="protein sequence ID" value="CAJ1082246.1"/>
    <property type="molecule type" value="Genomic_DNA"/>
</dbReference>
<evidence type="ECO:0000313" key="9">
    <source>
        <dbReference type="Proteomes" id="UP001178508"/>
    </source>
</evidence>
<reference evidence="8" key="1">
    <citation type="submission" date="2023-08" db="EMBL/GenBank/DDBJ databases">
        <authorList>
            <person name="Alioto T."/>
            <person name="Alioto T."/>
            <person name="Gomez Garrido J."/>
        </authorList>
    </citation>
    <scope>NUCLEOTIDE SEQUENCE</scope>
</reference>
<keyword evidence="3" id="KW-1003">Cell membrane</keyword>
<dbReference type="InterPro" id="IPR018629">
    <property type="entry name" value="XK-rel"/>
</dbReference>
<feature type="transmembrane region" description="Helical" evidence="7">
    <location>
        <begin position="160"/>
        <end position="193"/>
    </location>
</feature>
<feature type="transmembrane region" description="Helical" evidence="7">
    <location>
        <begin position="43"/>
        <end position="68"/>
    </location>
</feature>
<comment type="similarity">
    <text evidence="2 7">Belongs to the XK family.</text>
</comment>
<evidence type="ECO:0000313" key="8">
    <source>
        <dbReference type="EMBL" id="CAJ1082246.1"/>
    </source>
</evidence>
<keyword evidence="9" id="KW-1185">Reference proteome</keyword>
<dbReference type="PANTHER" id="PTHR16024">
    <property type="entry name" value="XK-RELATED PROTEIN"/>
    <property type="match status" value="1"/>
</dbReference>
<keyword evidence="4 7" id="KW-0812">Transmembrane</keyword>
<comment type="subcellular location">
    <subcellularLocation>
        <location evidence="1">Cell membrane</location>
        <topology evidence="1">Multi-pass membrane protein</topology>
    </subcellularLocation>
    <subcellularLocation>
        <location evidence="7">Membrane</location>
        <topology evidence="7">Multi-pass membrane protein</topology>
    </subcellularLocation>
</comment>
<protein>
    <recommendedName>
        <fullName evidence="7">XK-related protein</fullName>
    </recommendedName>
</protein>